<gene>
    <name evidence="2" type="ORF">ICT70_12470</name>
</gene>
<dbReference type="Proteomes" id="UP000632828">
    <property type="component" value="Unassembled WGS sequence"/>
</dbReference>
<protein>
    <submittedName>
        <fullName evidence="2">DUF3187 family protein</fullName>
    </submittedName>
</protein>
<accession>A0A8J6QMN3</accession>
<organism evidence="2 3">
    <name type="scientific">Pelovirga terrestris</name>
    <dbReference type="NCBI Taxonomy" id="2771352"/>
    <lineage>
        <taxon>Bacteria</taxon>
        <taxon>Pseudomonadati</taxon>
        <taxon>Thermodesulfobacteriota</taxon>
        <taxon>Desulfuromonadia</taxon>
        <taxon>Geobacterales</taxon>
        <taxon>Geobacteraceae</taxon>
        <taxon>Pelovirga</taxon>
    </lineage>
</organism>
<proteinExistence type="predicted"/>
<dbReference type="EMBL" id="JACWUN010000016">
    <property type="protein sequence ID" value="MBD1401479.1"/>
    <property type="molecule type" value="Genomic_DNA"/>
</dbReference>
<evidence type="ECO:0000313" key="2">
    <source>
        <dbReference type="EMBL" id="MBD1401479.1"/>
    </source>
</evidence>
<dbReference type="AlphaFoldDB" id="A0A8J6QMN3"/>
<name>A0A8J6QMN3_9BACT</name>
<comment type="caution">
    <text evidence="2">The sequence shown here is derived from an EMBL/GenBank/DDBJ whole genome shotgun (WGS) entry which is preliminary data.</text>
</comment>
<evidence type="ECO:0000313" key="3">
    <source>
        <dbReference type="Proteomes" id="UP000632828"/>
    </source>
</evidence>
<evidence type="ECO:0000256" key="1">
    <source>
        <dbReference type="SAM" id="SignalP"/>
    </source>
</evidence>
<dbReference type="RefSeq" id="WP_191157133.1">
    <property type="nucleotide sequence ID" value="NZ_JACWUN010000016.1"/>
</dbReference>
<dbReference type="Pfam" id="PF11383">
    <property type="entry name" value="DUF3187"/>
    <property type="match status" value="1"/>
</dbReference>
<dbReference type="InterPro" id="IPR021523">
    <property type="entry name" value="DUF3187"/>
</dbReference>
<feature type="signal peptide" evidence="1">
    <location>
        <begin position="1"/>
        <end position="20"/>
    </location>
</feature>
<reference evidence="2" key="1">
    <citation type="submission" date="2020-09" db="EMBL/GenBank/DDBJ databases">
        <title>Pelobacter alkaliphilus sp. nov., a novel anaerobic arsenate-reducing bacterium from terrestrial mud volcano.</title>
        <authorList>
            <person name="Khomyakova M.A."/>
            <person name="Merkel A.Y."/>
            <person name="Slobodkin A.I."/>
        </authorList>
    </citation>
    <scope>NUCLEOTIDE SEQUENCE</scope>
    <source>
        <strain evidence="2">M08fum</strain>
    </source>
</reference>
<feature type="chain" id="PRO_5035265872" evidence="1">
    <location>
        <begin position="21"/>
        <end position="334"/>
    </location>
</feature>
<keyword evidence="3" id="KW-1185">Reference proteome</keyword>
<keyword evidence="1" id="KW-0732">Signal</keyword>
<sequence>MRIFLIMLFLLLAGTVSASAQELIQVKPLYTTNMSPIIQIYGLPAAEAGDLTAVGELSLRVVAEVASHYTKDDKGAESVLFDGETSRAIVSMRYGLAQRWEVGVDVPMISHDGGMLDSFIEGWHDFFGLPQGGRDRASRDQLRYYYQRNDSAALDYSGSNGGVGDLALFASYQLLAAEPAARRGVALRTGIKLPTGNSSRLRSSGAMDAHVRLTASDAETLGEWNTTLFASGGVLWLGKGDVLEDQQRRWVGFGSIGVGWMPLSWVDFKLQLDGHTSFYDNSNLTEINTSSLQLGIGGSLHFSEQVSLDLAVIEDVVVGSAADVVFHSALNWRF</sequence>